<sequence>MTTSTDDLFSERERLVDIARRILASAAEAERAVDLTFARWLELSPEERASTGSRRDRLTEILARICLELLGHTPGPLPVSSPPASSASTEPADRVTLDDSMYMLLLVVLDSLRPEERVAFILHDVFGVAYRGIADVVGRSADDARELARSARRQIHQQRLRESPPDRHRAVVLELLRAVEQRDATAVCGLLHDDVIALVDTGGTADVAPAPVGGAEKVVRLLIALSGLTPPVTVTAQPVNGRLGLVARRDSRVVGVVSLSVSGGAIRDIWIVTAPDKLRRWNDS</sequence>
<accession>A0A1H3RHR4</accession>
<reference evidence="1 2" key="1">
    <citation type="submission" date="2016-10" db="EMBL/GenBank/DDBJ databases">
        <authorList>
            <person name="de Groot N.N."/>
        </authorList>
    </citation>
    <scope>NUCLEOTIDE SEQUENCE [LARGE SCALE GENOMIC DNA]</scope>
    <source>
        <strain evidence="1 2">CGMCC 4.3491</strain>
    </source>
</reference>
<proteinExistence type="predicted"/>
<dbReference type="AlphaFoldDB" id="A0A1H3RHR4"/>
<dbReference type="RefSeq" id="WP_092554902.1">
    <property type="nucleotide sequence ID" value="NZ_FNPZ01000003.1"/>
</dbReference>
<dbReference type="PANTHER" id="PTHR30173">
    <property type="entry name" value="SIGMA 19 FACTOR"/>
    <property type="match status" value="1"/>
</dbReference>
<evidence type="ECO:0000313" key="2">
    <source>
        <dbReference type="Proteomes" id="UP000198891"/>
    </source>
</evidence>
<dbReference type="Gene3D" id="1.10.10.10">
    <property type="entry name" value="Winged helix-like DNA-binding domain superfamily/Winged helix DNA-binding domain"/>
    <property type="match status" value="1"/>
</dbReference>
<dbReference type="STRING" id="381665.SAMN05216554_2823"/>
<dbReference type="InterPro" id="IPR036388">
    <property type="entry name" value="WH-like_DNA-bd_sf"/>
</dbReference>
<dbReference type="Proteomes" id="UP000198891">
    <property type="component" value="Unassembled WGS sequence"/>
</dbReference>
<dbReference type="OrthoDB" id="3211555at2"/>
<dbReference type="SUPFAM" id="SSF54427">
    <property type="entry name" value="NTF2-like"/>
    <property type="match status" value="1"/>
</dbReference>
<organism evidence="1 2">
    <name type="scientific">Herbiconiux ginsengi</name>
    <dbReference type="NCBI Taxonomy" id="381665"/>
    <lineage>
        <taxon>Bacteria</taxon>
        <taxon>Bacillati</taxon>
        <taxon>Actinomycetota</taxon>
        <taxon>Actinomycetes</taxon>
        <taxon>Micrococcales</taxon>
        <taxon>Microbacteriaceae</taxon>
        <taxon>Herbiconiux</taxon>
    </lineage>
</organism>
<dbReference type="PANTHER" id="PTHR30173:SF43">
    <property type="entry name" value="ECF RNA POLYMERASE SIGMA FACTOR SIGI-RELATED"/>
    <property type="match status" value="1"/>
</dbReference>
<dbReference type="EMBL" id="FNPZ01000003">
    <property type="protein sequence ID" value="SDZ25186.1"/>
    <property type="molecule type" value="Genomic_DNA"/>
</dbReference>
<evidence type="ECO:0000313" key="1">
    <source>
        <dbReference type="EMBL" id="SDZ25186.1"/>
    </source>
</evidence>
<dbReference type="SUPFAM" id="SSF88659">
    <property type="entry name" value="Sigma3 and sigma4 domains of RNA polymerase sigma factors"/>
    <property type="match status" value="1"/>
</dbReference>
<name>A0A1H3RHR4_9MICO</name>
<dbReference type="InterPro" id="IPR013324">
    <property type="entry name" value="RNA_pol_sigma_r3/r4-like"/>
</dbReference>
<keyword evidence="2" id="KW-1185">Reference proteome</keyword>
<dbReference type="InterPro" id="IPR052704">
    <property type="entry name" value="ECF_Sigma-70_Domain"/>
</dbReference>
<protein>
    <submittedName>
        <fullName evidence="1">RNA polymerase sigma-70 factor, ECF subfamily</fullName>
    </submittedName>
</protein>
<dbReference type="InterPro" id="IPR032710">
    <property type="entry name" value="NTF2-like_dom_sf"/>
</dbReference>
<gene>
    <name evidence="1" type="ORF">SAMN05216554_2823</name>
</gene>
<dbReference type="GO" id="GO:0016987">
    <property type="term" value="F:sigma factor activity"/>
    <property type="evidence" value="ECO:0007669"/>
    <property type="project" value="TreeGrafter"/>
</dbReference>